<evidence type="ECO:0000313" key="3">
    <source>
        <dbReference type="Proteomes" id="UP001550850"/>
    </source>
</evidence>
<dbReference type="PANTHER" id="PTHR20935">
    <property type="entry name" value="PHOSPHOGLYCERATE MUTASE-RELATED"/>
    <property type="match status" value="1"/>
</dbReference>
<dbReference type="CDD" id="cd07067">
    <property type="entry name" value="HP_PGM_like"/>
    <property type="match status" value="1"/>
</dbReference>
<organism evidence="2 3">
    <name type="scientific">Streptomyces fragilis</name>
    <dbReference type="NCBI Taxonomy" id="67301"/>
    <lineage>
        <taxon>Bacteria</taxon>
        <taxon>Bacillati</taxon>
        <taxon>Actinomycetota</taxon>
        <taxon>Actinomycetes</taxon>
        <taxon>Kitasatosporales</taxon>
        <taxon>Streptomycetaceae</taxon>
        <taxon>Streptomyces</taxon>
    </lineage>
</organism>
<dbReference type="SUPFAM" id="SSF53254">
    <property type="entry name" value="Phosphoglycerate mutase-like"/>
    <property type="match status" value="1"/>
</dbReference>
<dbReference type="EC" id="3.1.3.-" evidence="2"/>
<dbReference type="PANTHER" id="PTHR20935:SF0">
    <property type="entry name" value="SERINE_THREONINE-PROTEIN PHOSPHATASE PGAM5, MITOCHONDRIAL"/>
    <property type="match status" value="1"/>
</dbReference>
<reference evidence="2 3" key="1">
    <citation type="submission" date="2024-06" db="EMBL/GenBank/DDBJ databases">
        <title>The Natural Products Discovery Center: Release of the First 8490 Sequenced Strains for Exploring Actinobacteria Biosynthetic Diversity.</title>
        <authorList>
            <person name="Kalkreuter E."/>
            <person name="Kautsar S.A."/>
            <person name="Yang D."/>
            <person name="Bader C.D."/>
            <person name="Teijaro C.N."/>
            <person name="Fluegel L."/>
            <person name="Davis C.M."/>
            <person name="Simpson J.R."/>
            <person name="Lauterbach L."/>
            <person name="Steele A.D."/>
            <person name="Gui C."/>
            <person name="Meng S."/>
            <person name="Li G."/>
            <person name="Viehrig K."/>
            <person name="Ye F."/>
            <person name="Su P."/>
            <person name="Kiefer A.F."/>
            <person name="Nichols A."/>
            <person name="Cepeda A.J."/>
            <person name="Yan W."/>
            <person name="Fan B."/>
            <person name="Jiang Y."/>
            <person name="Adhikari A."/>
            <person name="Zheng C.-J."/>
            <person name="Schuster L."/>
            <person name="Cowan T.M."/>
            <person name="Smanski M.J."/>
            <person name="Chevrette M.G."/>
            <person name="De Carvalho L.P.S."/>
            <person name="Shen B."/>
        </authorList>
    </citation>
    <scope>NUCLEOTIDE SEQUENCE [LARGE SCALE GENOMIC DNA]</scope>
    <source>
        <strain evidence="2 3">NPDC038104</strain>
    </source>
</reference>
<dbReference type="Proteomes" id="UP001550850">
    <property type="component" value="Unassembled WGS sequence"/>
</dbReference>
<accession>A0ABV2YNU6</accession>
<proteinExistence type="predicted"/>
<dbReference type="InterPro" id="IPR013078">
    <property type="entry name" value="His_Pase_superF_clade-1"/>
</dbReference>
<gene>
    <name evidence="2" type="ORF">AB0E65_24790</name>
</gene>
<dbReference type="Gene3D" id="3.40.50.1240">
    <property type="entry name" value="Phosphoglycerate mutase-like"/>
    <property type="match status" value="1"/>
</dbReference>
<dbReference type="GO" id="GO:0016787">
    <property type="term" value="F:hydrolase activity"/>
    <property type="evidence" value="ECO:0007669"/>
    <property type="project" value="UniProtKB-KW"/>
</dbReference>
<dbReference type="InterPro" id="IPR029033">
    <property type="entry name" value="His_PPase_superfam"/>
</dbReference>
<dbReference type="EMBL" id="JBEZUR010000057">
    <property type="protein sequence ID" value="MEU3557405.1"/>
    <property type="molecule type" value="Genomic_DNA"/>
</dbReference>
<dbReference type="RefSeq" id="WP_108955579.1">
    <property type="nucleotide sequence ID" value="NZ_BEVZ01000006.1"/>
</dbReference>
<dbReference type="Pfam" id="PF00300">
    <property type="entry name" value="His_Phos_1"/>
    <property type="match status" value="1"/>
</dbReference>
<keyword evidence="3" id="KW-1185">Reference proteome</keyword>
<evidence type="ECO:0000313" key="2">
    <source>
        <dbReference type="EMBL" id="MEU3557405.1"/>
    </source>
</evidence>
<comment type="caution">
    <text evidence="2">The sequence shown here is derived from an EMBL/GenBank/DDBJ whole genome shotgun (WGS) entry which is preliminary data.</text>
</comment>
<name>A0ABV2YNU6_9ACTN</name>
<evidence type="ECO:0000256" key="1">
    <source>
        <dbReference type="ARBA" id="ARBA00022801"/>
    </source>
</evidence>
<sequence>MSTSSDRFLHLVRHAEATADETSLTERGRRQAALPGERLRGVPFAAVHHGPLPRATGTAALITARLEGGVSAHACPPAGDYVPHVPAREELHPASADRILTFLRGFPAAEREDGPRLAREAVDRFTGPVAQDTPRHDLVVTHNFLVGWLVRHALDAPPGRWIGLHHANAGLTVIRYSPQRPPALLVYNDTRHLPDELRRPGLPPELHV</sequence>
<keyword evidence="1 2" id="KW-0378">Hydrolase</keyword>
<protein>
    <submittedName>
        <fullName evidence="2">Histidine phosphatase family protein</fullName>
        <ecNumber evidence="2">3.1.3.-</ecNumber>
    </submittedName>
</protein>
<dbReference type="InterPro" id="IPR051021">
    <property type="entry name" value="Mito_Ser/Thr_phosphatase"/>
</dbReference>